<protein>
    <submittedName>
        <fullName evidence="2">Uncharacterized protein</fullName>
    </submittedName>
</protein>
<evidence type="ECO:0000256" key="1">
    <source>
        <dbReference type="ARBA" id="ARBA00034773"/>
    </source>
</evidence>
<dbReference type="InParanoid" id="M1DK86"/>
<accession>M1DK86</accession>
<dbReference type="EnsemblPlants" id="PGSC0003DMT400090368">
    <property type="protein sequence ID" value="PGSC0003DMT400090368"/>
    <property type="gene ID" value="PGSC0003DMG400039939"/>
</dbReference>
<proteinExistence type="inferred from homology"/>
<dbReference type="InterPro" id="IPR007608">
    <property type="entry name" value="Senescence_reg_S40"/>
</dbReference>
<dbReference type="HOGENOM" id="CLU_088831_1_0_1"/>
<dbReference type="PaxDb" id="4113-PGSC0003DMT400090368"/>
<keyword evidence="3" id="KW-1185">Reference proteome</keyword>
<evidence type="ECO:0000313" key="2">
    <source>
        <dbReference type="EnsemblPlants" id="PGSC0003DMT400090368"/>
    </source>
</evidence>
<dbReference type="PANTHER" id="PTHR33083:SF79">
    <property type="entry name" value="SENESCENCE REGULATOR"/>
    <property type="match status" value="1"/>
</dbReference>
<evidence type="ECO:0000313" key="3">
    <source>
        <dbReference type="Proteomes" id="UP000011115"/>
    </source>
</evidence>
<dbReference type="Gramene" id="PGSC0003DMT400090368">
    <property type="protein sequence ID" value="PGSC0003DMT400090368"/>
    <property type="gene ID" value="PGSC0003DMG400039939"/>
</dbReference>
<dbReference type="Proteomes" id="UP000011115">
    <property type="component" value="Unassembled WGS sequence"/>
</dbReference>
<reference evidence="3" key="1">
    <citation type="journal article" date="2011" name="Nature">
        <title>Genome sequence and analysis of the tuber crop potato.</title>
        <authorList>
            <consortium name="The Potato Genome Sequencing Consortium"/>
        </authorList>
    </citation>
    <scope>NUCLEOTIDE SEQUENCE [LARGE SCALE GENOMIC DNA]</scope>
    <source>
        <strain evidence="3">cv. DM1-3 516 R44</strain>
    </source>
</reference>
<sequence>MVFNGDFQEEDLWSQHVVKKKLSITSKMIPKAKIATISNNESTHVPKQSSSPINISDRSKIYKKKSSSIFMKNDSYSESVEEDEDSDDIEMLSPHEYLAKRVARSQIDPPSMCEGVGRTLKVTDLSRGISC</sequence>
<gene>
    <name evidence="2" type="primary">LOC107061563</name>
</gene>
<dbReference type="STRING" id="4113.M1DK86"/>
<dbReference type="KEGG" id="sot:107061563"/>
<comment type="similarity">
    <text evidence="1">Belongs to the senescence regulator S40 family.</text>
</comment>
<dbReference type="PANTHER" id="PTHR33083">
    <property type="entry name" value="EXPRESSED PROTEIN"/>
    <property type="match status" value="1"/>
</dbReference>
<dbReference type="GeneID" id="107061563"/>
<dbReference type="RefSeq" id="XP_015166488.1">
    <property type="nucleotide sequence ID" value="XM_015311002.1"/>
</dbReference>
<organism evidence="2 3">
    <name type="scientific">Solanum tuberosum</name>
    <name type="common">Potato</name>
    <dbReference type="NCBI Taxonomy" id="4113"/>
    <lineage>
        <taxon>Eukaryota</taxon>
        <taxon>Viridiplantae</taxon>
        <taxon>Streptophyta</taxon>
        <taxon>Embryophyta</taxon>
        <taxon>Tracheophyta</taxon>
        <taxon>Spermatophyta</taxon>
        <taxon>Magnoliopsida</taxon>
        <taxon>eudicotyledons</taxon>
        <taxon>Gunneridae</taxon>
        <taxon>Pentapetalae</taxon>
        <taxon>asterids</taxon>
        <taxon>lamiids</taxon>
        <taxon>Solanales</taxon>
        <taxon>Solanaceae</taxon>
        <taxon>Solanoideae</taxon>
        <taxon>Solaneae</taxon>
        <taxon>Solanum</taxon>
    </lineage>
</organism>
<dbReference type="OrthoDB" id="1917735at2759"/>
<dbReference type="GO" id="GO:0010150">
    <property type="term" value="P:leaf senescence"/>
    <property type="evidence" value="ECO:0007669"/>
    <property type="project" value="UniProtKB-ARBA"/>
</dbReference>
<dbReference type="AlphaFoldDB" id="M1DK86"/>
<reference evidence="2" key="2">
    <citation type="submission" date="2015-06" db="UniProtKB">
        <authorList>
            <consortium name="EnsemblPlants"/>
        </authorList>
    </citation>
    <scope>IDENTIFICATION</scope>
    <source>
        <strain evidence="2">DM1-3 516 R44</strain>
    </source>
</reference>
<name>M1DK86_SOLTU</name>
<dbReference type="Pfam" id="PF04520">
    <property type="entry name" value="Senescence_reg"/>
    <property type="match status" value="1"/>
</dbReference>